<dbReference type="EMBL" id="HBIU01059716">
    <property type="protein sequence ID" value="CAE0652602.1"/>
    <property type="molecule type" value="Transcribed_RNA"/>
</dbReference>
<name>A0A7S4DJF3_HETAK</name>
<proteinExistence type="predicted"/>
<accession>A0A7S4DJF3</accession>
<dbReference type="CDD" id="cd14733">
    <property type="entry name" value="BACK"/>
    <property type="match status" value="1"/>
</dbReference>
<dbReference type="Gene3D" id="3.30.710.10">
    <property type="entry name" value="Potassium Channel Kv1.1, Chain A"/>
    <property type="match status" value="1"/>
</dbReference>
<evidence type="ECO:0000313" key="3">
    <source>
        <dbReference type="EMBL" id="CAE0652602.1"/>
    </source>
</evidence>
<feature type="compositionally biased region" description="Polar residues" evidence="1">
    <location>
        <begin position="280"/>
        <end position="307"/>
    </location>
</feature>
<reference evidence="3" key="1">
    <citation type="submission" date="2021-01" db="EMBL/GenBank/DDBJ databases">
        <authorList>
            <person name="Corre E."/>
            <person name="Pelletier E."/>
            <person name="Niang G."/>
            <person name="Scheremetjew M."/>
            <person name="Finn R."/>
            <person name="Kale V."/>
            <person name="Holt S."/>
            <person name="Cochrane G."/>
            <person name="Meng A."/>
            <person name="Brown T."/>
            <person name="Cohen L."/>
        </authorList>
    </citation>
    <scope>NUCLEOTIDE SEQUENCE</scope>
    <source>
        <strain evidence="3">CCMP3107</strain>
    </source>
</reference>
<feature type="domain" description="BTB" evidence="2">
    <location>
        <begin position="37"/>
        <end position="104"/>
    </location>
</feature>
<dbReference type="SMART" id="SM00225">
    <property type="entry name" value="BTB"/>
    <property type="match status" value="1"/>
</dbReference>
<dbReference type="InterPro" id="IPR000210">
    <property type="entry name" value="BTB/POZ_dom"/>
</dbReference>
<dbReference type="Pfam" id="PF00651">
    <property type="entry name" value="BTB"/>
    <property type="match status" value="1"/>
</dbReference>
<dbReference type="CDD" id="cd18186">
    <property type="entry name" value="BTB_POZ_ZBTB_KLHL-like"/>
    <property type="match status" value="1"/>
</dbReference>
<sequence length="333" mass="38355">MIYLLPNGHLSSTSVEKCDDTWSTMGEKWSLPNHFSTTRTLEIEGQRYEICPEAVALHSSYFSSMFSRFFQEKEKQNIPVEIPHPEHFPELLPYLHSGLIDFRLVTVDNCFKLVRLADYLGLDKLNNYLQRVVLANHQLLSSCPDFCSMNIPLHFMQSLMSFCDHHFEDQKKKLQFLFKWSMDFKDSGASLAGIETMVKMVLQEEKNKRSEKNSVLRPWNIQTLVNLKLLNKELFQALDCLDLLSLWEAENGNLKRSLEVMEGSNSINSITQSVLQDPFTSLEQPTPQQNGNLPTSREQPSSQLSTRNTRRSILRLNPYNSGPSLFGWGQTQL</sequence>
<feature type="region of interest" description="Disordered" evidence="1">
    <location>
        <begin position="280"/>
        <end position="316"/>
    </location>
</feature>
<organism evidence="3">
    <name type="scientific">Heterosigma akashiwo</name>
    <name type="common">Chromophytic alga</name>
    <name type="synonym">Heterosigma carterae</name>
    <dbReference type="NCBI Taxonomy" id="2829"/>
    <lineage>
        <taxon>Eukaryota</taxon>
        <taxon>Sar</taxon>
        <taxon>Stramenopiles</taxon>
        <taxon>Ochrophyta</taxon>
        <taxon>Raphidophyceae</taxon>
        <taxon>Chattonellales</taxon>
        <taxon>Chattonellaceae</taxon>
        <taxon>Heterosigma</taxon>
    </lineage>
</organism>
<protein>
    <recommendedName>
        <fullName evidence="2">BTB domain-containing protein</fullName>
    </recommendedName>
</protein>
<gene>
    <name evidence="3" type="ORF">HAKA00212_LOCUS25857</name>
</gene>
<dbReference type="PROSITE" id="PS50097">
    <property type="entry name" value="BTB"/>
    <property type="match status" value="1"/>
</dbReference>
<evidence type="ECO:0000256" key="1">
    <source>
        <dbReference type="SAM" id="MobiDB-lite"/>
    </source>
</evidence>
<dbReference type="AlphaFoldDB" id="A0A7S4DJF3"/>
<dbReference type="SUPFAM" id="SSF54695">
    <property type="entry name" value="POZ domain"/>
    <property type="match status" value="1"/>
</dbReference>
<evidence type="ECO:0000259" key="2">
    <source>
        <dbReference type="PROSITE" id="PS50097"/>
    </source>
</evidence>
<dbReference type="InterPro" id="IPR011333">
    <property type="entry name" value="SKP1/BTB/POZ_sf"/>
</dbReference>